<keyword evidence="8" id="KW-1185">Reference proteome</keyword>
<proteinExistence type="predicted"/>
<dbReference type="PANTHER" id="PTHR23508:SF10">
    <property type="entry name" value="CARBOXYLIC ACID TRANSPORTER PROTEIN HOMOLOG"/>
    <property type="match status" value="1"/>
</dbReference>
<gene>
    <name evidence="7" type="ORF">LX66_2219</name>
</gene>
<dbReference type="Gene3D" id="1.20.1250.20">
    <property type="entry name" value="MFS general substrate transporter like domains"/>
    <property type="match status" value="2"/>
</dbReference>
<reference evidence="7 8" key="1">
    <citation type="journal article" date="2013" name="Stand. Genomic Sci.">
        <title>Genomic Encyclopedia of Type Strains, Phase I: The one thousand microbial genomes (KMG-I) project.</title>
        <authorList>
            <person name="Kyrpides N.C."/>
            <person name="Woyke T."/>
            <person name="Eisen J.A."/>
            <person name="Garrity G."/>
            <person name="Lilburn T.G."/>
            <person name="Beck B.J."/>
            <person name="Whitman W.B."/>
            <person name="Hugenholtz P."/>
            <person name="Klenk H.P."/>
        </authorList>
    </citation>
    <scope>NUCLEOTIDE SEQUENCE [LARGE SCALE GENOMIC DNA]</scope>
    <source>
        <strain evidence="7 8">DSM 13484</strain>
    </source>
</reference>
<dbReference type="GO" id="GO:0005886">
    <property type="term" value="C:plasma membrane"/>
    <property type="evidence" value="ECO:0007669"/>
    <property type="project" value="TreeGrafter"/>
</dbReference>
<evidence type="ECO:0000313" key="7">
    <source>
        <dbReference type="EMBL" id="TWI88144.1"/>
    </source>
</evidence>
<sequence>MHPENRSTSIFNVAVIVASLGYFVDIYDLLLFTIVRVPSLRELGVPQNEIDTGVGLLLINVQMVGMLIGGVLWGIVGDKRGRLSVLFGSILLYSVANIANGFVHSTGGYLVWRFIAGLGLAGELGAGITLVSEILPKEKRGYGTMIVATVGVSGAVAANFIAKLVQDWRICYFIGGGLGLALLVLRISVMESTMFAALKQSTASRGNFLALFTSRERFMKYLKCLLLGTPTWFVVGILVAFSNKFAMEMGVRDAISPGDAIAFTYTGLVLGDFSTGFISQLWRSRRKVMILFLLLTAAFVFLYFRMHGADKWTFYAVCFGLGFSVGFWAIFVTIAAESFGTNLRATVATTVPNFARGLLPLISALFTALQARFSYLHSGAIVAAVCIGVSLITAYSIEETFGKDLDYVEEV</sequence>
<organism evidence="7 8">
    <name type="scientific">Chitinophaga japonensis</name>
    <name type="common">Flexibacter japonensis</name>
    <dbReference type="NCBI Taxonomy" id="104662"/>
    <lineage>
        <taxon>Bacteria</taxon>
        <taxon>Pseudomonadati</taxon>
        <taxon>Bacteroidota</taxon>
        <taxon>Chitinophagia</taxon>
        <taxon>Chitinophagales</taxon>
        <taxon>Chitinophagaceae</taxon>
        <taxon>Chitinophaga</taxon>
    </lineage>
</organism>
<keyword evidence="4 5" id="KW-0472">Membrane</keyword>
<dbReference type="InterPro" id="IPR020846">
    <property type="entry name" value="MFS_dom"/>
</dbReference>
<feature type="transmembrane region" description="Helical" evidence="5">
    <location>
        <begin position="312"/>
        <end position="335"/>
    </location>
</feature>
<evidence type="ECO:0000313" key="8">
    <source>
        <dbReference type="Proteomes" id="UP000316778"/>
    </source>
</evidence>
<dbReference type="InterPro" id="IPR011701">
    <property type="entry name" value="MFS"/>
</dbReference>
<dbReference type="OrthoDB" id="9774156at2"/>
<dbReference type="RefSeq" id="WP_145713074.1">
    <property type="nucleotide sequence ID" value="NZ_BAAAFY010000001.1"/>
</dbReference>
<feature type="transmembrane region" description="Helical" evidence="5">
    <location>
        <begin position="168"/>
        <end position="189"/>
    </location>
</feature>
<evidence type="ECO:0000256" key="5">
    <source>
        <dbReference type="SAM" id="Phobius"/>
    </source>
</evidence>
<feature type="transmembrane region" description="Helical" evidence="5">
    <location>
        <begin position="261"/>
        <end position="281"/>
    </location>
</feature>
<dbReference type="PROSITE" id="PS50850">
    <property type="entry name" value="MFS"/>
    <property type="match status" value="1"/>
</dbReference>
<dbReference type="EMBL" id="VLLG01000003">
    <property type="protein sequence ID" value="TWI88144.1"/>
    <property type="molecule type" value="Genomic_DNA"/>
</dbReference>
<dbReference type="Pfam" id="PF07690">
    <property type="entry name" value="MFS_1"/>
    <property type="match status" value="1"/>
</dbReference>
<feature type="transmembrane region" description="Helical" evidence="5">
    <location>
        <begin position="221"/>
        <end position="241"/>
    </location>
</feature>
<evidence type="ECO:0000259" key="6">
    <source>
        <dbReference type="PROSITE" id="PS50850"/>
    </source>
</evidence>
<feature type="transmembrane region" description="Helical" evidence="5">
    <location>
        <begin position="142"/>
        <end position="162"/>
    </location>
</feature>
<evidence type="ECO:0000256" key="4">
    <source>
        <dbReference type="ARBA" id="ARBA00023136"/>
    </source>
</evidence>
<evidence type="ECO:0000256" key="1">
    <source>
        <dbReference type="ARBA" id="ARBA00004141"/>
    </source>
</evidence>
<name>A0A562T4H9_CHIJA</name>
<comment type="caution">
    <text evidence="7">The sequence shown here is derived from an EMBL/GenBank/DDBJ whole genome shotgun (WGS) entry which is preliminary data.</text>
</comment>
<feature type="transmembrane region" description="Helical" evidence="5">
    <location>
        <begin position="288"/>
        <end position="306"/>
    </location>
</feature>
<dbReference type="AlphaFoldDB" id="A0A562T4H9"/>
<dbReference type="SUPFAM" id="SSF103473">
    <property type="entry name" value="MFS general substrate transporter"/>
    <property type="match status" value="1"/>
</dbReference>
<protein>
    <submittedName>
        <fullName evidence="7">Putative MFS family arabinose efflux permease</fullName>
    </submittedName>
</protein>
<comment type="subcellular location">
    <subcellularLocation>
        <location evidence="1">Membrane</location>
        <topology evidence="1">Multi-pass membrane protein</topology>
    </subcellularLocation>
</comment>
<feature type="transmembrane region" description="Helical" evidence="5">
    <location>
        <begin position="83"/>
        <end position="103"/>
    </location>
</feature>
<accession>A0A562T4H9</accession>
<feature type="transmembrane region" description="Helical" evidence="5">
    <location>
        <begin position="12"/>
        <end position="34"/>
    </location>
</feature>
<feature type="transmembrane region" description="Helical" evidence="5">
    <location>
        <begin position="54"/>
        <end position="76"/>
    </location>
</feature>
<feature type="transmembrane region" description="Helical" evidence="5">
    <location>
        <begin position="375"/>
        <end position="397"/>
    </location>
</feature>
<feature type="domain" description="Major facilitator superfamily (MFS) profile" evidence="6">
    <location>
        <begin position="14"/>
        <end position="401"/>
    </location>
</feature>
<evidence type="ECO:0000256" key="3">
    <source>
        <dbReference type="ARBA" id="ARBA00022989"/>
    </source>
</evidence>
<keyword evidence="2 5" id="KW-0812">Transmembrane</keyword>
<dbReference type="PANTHER" id="PTHR23508">
    <property type="entry name" value="CARBOXYLIC ACID TRANSPORTER PROTEIN HOMOLOG"/>
    <property type="match status" value="1"/>
</dbReference>
<dbReference type="InterPro" id="IPR036259">
    <property type="entry name" value="MFS_trans_sf"/>
</dbReference>
<dbReference type="GO" id="GO:0046943">
    <property type="term" value="F:carboxylic acid transmembrane transporter activity"/>
    <property type="evidence" value="ECO:0007669"/>
    <property type="project" value="TreeGrafter"/>
</dbReference>
<keyword evidence="3 5" id="KW-1133">Transmembrane helix</keyword>
<feature type="transmembrane region" description="Helical" evidence="5">
    <location>
        <begin position="109"/>
        <end position="130"/>
    </location>
</feature>
<evidence type="ECO:0000256" key="2">
    <source>
        <dbReference type="ARBA" id="ARBA00022692"/>
    </source>
</evidence>
<dbReference type="Proteomes" id="UP000316778">
    <property type="component" value="Unassembled WGS sequence"/>
</dbReference>